<organism evidence="1 2">
    <name type="scientific">Colletotrichum musicola</name>
    <dbReference type="NCBI Taxonomy" id="2175873"/>
    <lineage>
        <taxon>Eukaryota</taxon>
        <taxon>Fungi</taxon>
        <taxon>Dikarya</taxon>
        <taxon>Ascomycota</taxon>
        <taxon>Pezizomycotina</taxon>
        <taxon>Sordariomycetes</taxon>
        <taxon>Hypocreomycetidae</taxon>
        <taxon>Glomerellales</taxon>
        <taxon>Glomerellaceae</taxon>
        <taxon>Colletotrichum</taxon>
        <taxon>Colletotrichum orchidearum species complex</taxon>
    </lineage>
</organism>
<dbReference type="AlphaFoldDB" id="A0A8H6IYM1"/>
<comment type="caution">
    <text evidence="1">The sequence shown here is derived from an EMBL/GenBank/DDBJ whole genome shotgun (WGS) entry which is preliminary data.</text>
</comment>
<gene>
    <name evidence="1" type="ORF">CMUS01_15163</name>
</gene>
<evidence type="ECO:0000313" key="2">
    <source>
        <dbReference type="Proteomes" id="UP000639643"/>
    </source>
</evidence>
<evidence type="ECO:0000313" key="1">
    <source>
        <dbReference type="EMBL" id="KAF6803152.1"/>
    </source>
</evidence>
<name>A0A8H6IYM1_9PEZI</name>
<dbReference type="InterPro" id="IPR036770">
    <property type="entry name" value="Ankyrin_rpt-contain_sf"/>
</dbReference>
<dbReference type="OrthoDB" id="4849593at2759"/>
<keyword evidence="2" id="KW-1185">Reference proteome</keyword>
<protein>
    <recommendedName>
        <fullName evidence="3">Ankyrin repeat protein</fullName>
    </recommendedName>
</protein>
<dbReference type="Proteomes" id="UP000639643">
    <property type="component" value="Unassembled WGS sequence"/>
</dbReference>
<dbReference type="SUPFAM" id="SSF48403">
    <property type="entry name" value="Ankyrin repeat"/>
    <property type="match status" value="1"/>
</dbReference>
<reference evidence="1" key="1">
    <citation type="journal article" date="2020" name="Phytopathology">
        <title>Genome Sequence Resources of Colletotrichum truncatum, C. plurivorum, C. musicola, and C. sojae: Four Species Pathogenic to Soybean (Glycine max).</title>
        <authorList>
            <person name="Rogerio F."/>
            <person name="Boufleur T.R."/>
            <person name="Ciampi-Guillardi M."/>
            <person name="Sukno S.A."/>
            <person name="Thon M.R."/>
            <person name="Massola Junior N.S."/>
            <person name="Baroncelli R."/>
        </authorList>
    </citation>
    <scope>NUCLEOTIDE SEQUENCE</scope>
    <source>
        <strain evidence="1">LFN0074</strain>
    </source>
</reference>
<dbReference type="EMBL" id="WIGM01001216">
    <property type="protein sequence ID" value="KAF6803152.1"/>
    <property type="molecule type" value="Genomic_DNA"/>
</dbReference>
<sequence length="561" mass="63135">MPKMDHITQQDPVLSAEAIRLFRQLPNEITQLISAFLPSRDHLQWMLSSRFYYQLLSKRLVPNTCARGDLLAFVWACETGNLSVMQTCMLLGVSPRSRPACKWTIAIYGNPEGGLPVIAISLLANQINAVRLLISRGASLEDLPVRYTSFYSTVLHYARHASTLQFILHYENSKYRDLLDWEYVRDSIWDLDTDDHTMMALQLKPELARPDVMHHAITVSRLTLVKKLFEAFPGLATSANSSWQSDVALQLHYLWEALRCEESDIQEVVETVNAATGVLPQTTLTSEAERVFQSALFGYYASPTTFKWLLSNGLVDINSPETRRFVHQVVCEFYHTSKELDNGAPVTVEIAHIDGQIEGSQDRWFEMSWAQIGQLDAVIGKMSFLLAKDKSLALYLPICNSKRTGPGYINCLEFLDVLEIELDSGRLASHVDMSPSDLLMKLLVFRKHEGTLQRTARVIKTLVALGASGSTLITWWDNGPTEPGWQQAWYRNEHLVESETALLYAANIKEDPGGGRCRDIPQATAVDMSADHEISTYEEYLALRRASIGRIRQALLASPPG</sequence>
<evidence type="ECO:0008006" key="3">
    <source>
        <dbReference type="Google" id="ProtNLM"/>
    </source>
</evidence>
<proteinExistence type="predicted"/>
<accession>A0A8H6IYM1</accession>
<dbReference type="Gene3D" id="1.25.40.20">
    <property type="entry name" value="Ankyrin repeat-containing domain"/>
    <property type="match status" value="1"/>
</dbReference>